<keyword evidence="2" id="KW-0479">Metal-binding</keyword>
<dbReference type="GO" id="GO:0005829">
    <property type="term" value="C:cytosol"/>
    <property type="evidence" value="ECO:0007669"/>
    <property type="project" value="TreeGrafter"/>
</dbReference>
<evidence type="ECO:0000256" key="4">
    <source>
        <dbReference type="ARBA" id="ARBA00023014"/>
    </source>
</evidence>
<evidence type="ECO:0000313" key="7">
    <source>
        <dbReference type="EMBL" id="GAF82598.1"/>
    </source>
</evidence>
<proteinExistence type="inferred from homology"/>
<comment type="similarity">
    <text evidence="1">Belongs to the IlvD/Edd family.</text>
</comment>
<dbReference type="Gene3D" id="3.50.30.80">
    <property type="entry name" value="IlvD/EDD C-terminal domain-like"/>
    <property type="match status" value="1"/>
</dbReference>
<gene>
    <name evidence="7" type="ORF">S01H1_09242</name>
</gene>
<evidence type="ECO:0000256" key="5">
    <source>
        <dbReference type="ARBA" id="ARBA00023239"/>
    </source>
</evidence>
<accession>X0SND9</accession>
<organism evidence="7">
    <name type="scientific">marine sediment metagenome</name>
    <dbReference type="NCBI Taxonomy" id="412755"/>
    <lineage>
        <taxon>unclassified sequences</taxon>
        <taxon>metagenomes</taxon>
        <taxon>ecological metagenomes</taxon>
    </lineage>
</organism>
<protein>
    <recommendedName>
        <fullName evidence="6">Dihydroxy-acid/6-phosphogluconate dehydratase C-terminal domain-containing protein</fullName>
    </recommendedName>
</protein>
<dbReference type="InterPro" id="IPR042096">
    <property type="entry name" value="Dihydro-acid_dehy_C"/>
</dbReference>
<dbReference type="GO" id="GO:0046872">
    <property type="term" value="F:metal ion binding"/>
    <property type="evidence" value="ECO:0007669"/>
    <property type="project" value="UniProtKB-KW"/>
</dbReference>
<dbReference type="FunFam" id="3.50.30.80:FF:000001">
    <property type="entry name" value="Dihydroxy-acid dehydratase"/>
    <property type="match status" value="1"/>
</dbReference>
<evidence type="ECO:0000256" key="3">
    <source>
        <dbReference type="ARBA" id="ARBA00023004"/>
    </source>
</evidence>
<dbReference type="PROSITE" id="PS00887">
    <property type="entry name" value="ILVD_EDD_2"/>
    <property type="match status" value="1"/>
</dbReference>
<sequence>LRGPARVFDSEEDAFKAIMAGEIEAGQIVVIRYEGPRGGPGMREMLAPTSALTGMGLGDSVGLVTDGRFSGGTRGPCVGHVSPEAAAGGPVGLVEEGDEIEINIPERRLDLHVSREVLEKRRAAFKPLEPKVKTGYLARYAHLVGSAASGAVLSPGARAT</sequence>
<keyword evidence="5" id="KW-0456">Lyase</keyword>
<dbReference type="InterPro" id="IPR056740">
    <property type="entry name" value="ILV_EDD_C"/>
</dbReference>
<keyword evidence="4" id="KW-0411">Iron-sulfur</keyword>
<dbReference type="Pfam" id="PF24877">
    <property type="entry name" value="ILV_EDD_C"/>
    <property type="match status" value="1"/>
</dbReference>
<evidence type="ECO:0000256" key="2">
    <source>
        <dbReference type="ARBA" id="ARBA00022723"/>
    </source>
</evidence>
<comment type="caution">
    <text evidence="7">The sequence shown here is derived from an EMBL/GenBank/DDBJ whole genome shotgun (WGS) entry which is preliminary data.</text>
</comment>
<feature type="non-terminal residue" evidence="7">
    <location>
        <position position="1"/>
    </location>
</feature>
<keyword evidence="3" id="KW-0408">Iron</keyword>
<reference evidence="7" key="1">
    <citation type="journal article" date="2014" name="Front. Microbiol.">
        <title>High frequency of phylogenetically diverse reductive dehalogenase-homologous genes in deep subseafloor sedimentary metagenomes.</title>
        <authorList>
            <person name="Kawai M."/>
            <person name="Futagami T."/>
            <person name="Toyoda A."/>
            <person name="Takaki Y."/>
            <person name="Nishi S."/>
            <person name="Hori S."/>
            <person name="Arai W."/>
            <person name="Tsubouchi T."/>
            <person name="Morono Y."/>
            <person name="Uchiyama I."/>
            <person name="Ito T."/>
            <person name="Fujiyama A."/>
            <person name="Inagaki F."/>
            <person name="Takami H."/>
        </authorList>
    </citation>
    <scope>NUCLEOTIDE SEQUENCE</scope>
    <source>
        <strain evidence="7">Expedition CK06-06</strain>
    </source>
</reference>
<dbReference type="AlphaFoldDB" id="X0SND9"/>
<name>X0SND9_9ZZZZ</name>
<evidence type="ECO:0000256" key="1">
    <source>
        <dbReference type="ARBA" id="ARBA00006486"/>
    </source>
</evidence>
<dbReference type="GO" id="GO:0051536">
    <property type="term" value="F:iron-sulfur cluster binding"/>
    <property type="evidence" value="ECO:0007669"/>
    <property type="project" value="UniProtKB-KW"/>
</dbReference>
<dbReference type="InterPro" id="IPR020558">
    <property type="entry name" value="DiOHA_6PGluconate_deHydtase_CS"/>
</dbReference>
<evidence type="ECO:0000259" key="6">
    <source>
        <dbReference type="Pfam" id="PF24877"/>
    </source>
</evidence>
<dbReference type="PANTHER" id="PTHR43661:SF3">
    <property type="entry name" value="D-XYLONATE DEHYDRATASE YAGF-RELATED"/>
    <property type="match status" value="1"/>
</dbReference>
<dbReference type="PANTHER" id="PTHR43661">
    <property type="entry name" value="D-XYLONATE DEHYDRATASE"/>
    <property type="match status" value="1"/>
</dbReference>
<dbReference type="GO" id="GO:0016836">
    <property type="term" value="F:hydro-lyase activity"/>
    <property type="evidence" value="ECO:0007669"/>
    <property type="project" value="TreeGrafter"/>
</dbReference>
<dbReference type="EMBL" id="BARS01004724">
    <property type="protein sequence ID" value="GAF82598.1"/>
    <property type="molecule type" value="Genomic_DNA"/>
</dbReference>
<feature type="domain" description="Dihydroxy-acid/6-phosphogluconate dehydratase C-terminal" evidence="6">
    <location>
        <begin position="2"/>
        <end position="151"/>
    </location>
</feature>
<dbReference type="SUPFAM" id="SSF52016">
    <property type="entry name" value="LeuD/IlvD-like"/>
    <property type="match status" value="1"/>
</dbReference>